<accession>A0A447CWU9</accession>
<name>A0A447CWU9_9BRAD</name>
<sequence length="141" mass="15540">MHEPAIAAYVSGLINQPWARDGRHCWRLVCDVQRDLFGRVLPAVVDVAPPPGAEGRQARARLFAEHDERRRWRPAATPVHGAVALMRRAAAPRDMLIHAGVWLDLDGGGCLHSADPHGVVLDTLPQLAARGWVPTWFVPID</sequence>
<dbReference type="OrthoDB" id="7992881at2"/>
<keyword evidence="2" id="KW-1185">Reference proteome</keyword>
<protein>
    <submittedName>
        <fullName evidence="1">Uncharacterized protein</fullName>
    </submittedName>
</protein>
<dbReference type="EMBL" id="UWOC01000151">
    <property type="protein sequence ID" value="VCU09668.1"/>
    <property type="molecule type" value="Genomic_DNA"/>
</dbReference>
<evidence type="ECO:0000313" key="2">
    <source>
        <dbReference type="Proteomes" id="UP000289200"/>
    </source>
</evidence>
<reference evidence="2" key="1">
    <citation type="submission" date="2018-10" db="EMBL/GenBank/DDBJ databases">
        <authorList>
            <person name="Peiro R."/>
            <person name="Begona"/>
            <person name="Cbmso G."/>
            <person name="Lopez M."/>
            <person name="Gonzalez S."/>
            <person name="Sacristan E."/>
            <person name="Castillo E."/>
        </authorList>
    </citation>
    <scope>NUCLEOTIDE SEQUENCE [LARGE SCALE GENOMIC DNA]</scope>
</reference>
<dbReference type="AlphaFoldDB" id="A0A447CWU9"/>
<organism evidence="1 2">
    <name type="scientific">Rhodoplanes serenus</name>
    <dbReference type="NCBI Taxonomy" id="200615"/>
    <lineage>
        <taxon>Bacteria</taxon>
        <taxon>Pseudomonadati</taxon>
        <taxon>Pseudomonadota</taxon>
        <taxon>Alphaproteobacteria</taxon>
        <taxon>Hyphomicrobiales</taxon>
        <taxon>Nitrobacteraceae</taxon>
        <taxon>Rhodoplanes</taxon>
    </lineage>
</organism>
<comment type="caution">
    <text evidence="1">The sequence shown here is derived from an EMBL/GenBank/DDBJ whole genome shotgun (WGS) entry which is preliminary data.</text>
</comment>
<dbReference type="RefSeq" id="WP_129609496.1">
    <property type="nucleotide sequence ID" value="NZ_UWOC01000151.1"/>
</dbReference>
<evidence type="ECO:0000313" key="1">
    <source>
        <dbReference type="EMBL" id="VCU09668.1"/>
    </source>
</evidence>
<gene>
    <name evidence="1" type="ORF">RHODGE_RHODGE_02837</name>
</gene>
<dbReference type="Proteomes" id="UP000289200">
    <property type="component" value="Unassembled WGS sequence"/>
</dbReference>
<proteinExistence type="predicted"/>